<dbReference type="GO" id="GO:0009249">
    <property type="term" value="P:protein lipoylation"/>
    <property type="evidence" value="ECO:0007669"/>
    <property type="project" value="TreeGrafter"/>
</dbReference>
<sequence length="207" mass="22966">MSKKKDINQLVGNFISKMFRNLINARISTRVGSQLAKNAIGARINAAKVAPGVSFMRFNSSNFKLNTDSFVHKYKEEGPKFIKFTEEHEWVAFQRDDSVFVGITQYASEALGEATFVELPEVGETVEVGESIGSVESVKSASEIYSPVAGEIVAVNEELESRPQLINDDPMGNAWIAQIKLNEPAEVVETQESLLNETQYEELLDSN</sequence>
<organism evidence="7 8">
    <name type="scientific">Debaryomyces fabryi</name>
    <dbReference type="NCBI Taxonomy" id="58627"/>
    <lineage>
        <taxon>Eukaryota</taxon>
        <taxon>Fungi</taxon>
        <taxon>Dikarya</taxon>
        <taxon>Ascomycota</taxon>
        <taxon>Saccharomycotina</taxon>
        <taxon>Pichiomycetes</taxon>
        <taxon>Debaryomycetaceae</taxon>
        <taxon>Debaryomyces</taxon>
    </lineage>
</organism>
<dbReference type="OrthoDB" id="10264154at2759"/>
<evidence type="ECO:0000313" key="7">
    <source>
        <dbReference type="EMBL" id="KRZ99801.1"/>
    </source>
</evidence>
<evidence type="ECO:0000256" key="1">
    <source>
        <dbReference type="ARBA" id="ARBA00009249"/>
    </source>
</evidence>
<name>A0A0V1PUL5_9ASCO</name>
<protein>
    <recommendedName>
        <fullName evidence="5">Glycine cleavage system H protein</fullName>
    </recommendedName>
</protein>
<keyword evidence="5" id="KW-0496">Mitochondrion</keyword>
<feature type="domain" description="Lipoyl-binding" evidence="6">
    <location>
        <begin position="98"/>
        <end position="180"/>
    </location>
</feature>
<dbReference type="PROSITE" id="PS00189">
    <property type="entry name" value="LIPOYL"/>
    <property type="match status" value="1"/>
</dbReference>
<comment type="function">
    <text evidence="5">The H protein shuttles the methylamine group of glycine from the P protein to the T protein.</text>
</comment>
<dbReference type="InterPro" id="IPR033753">
    <property type="entry name" value="GCV_H/Fam206"/>
</dbReference>
<dbReference type="InterPro" id="IPR011053">
    <property type="entry name" value="Single_hybrid_motif"/>
</dbReference>
<evidence type="ECO:0000313" key="8">
    <source>
        <dbReference type="Proteomes" id="UP000054251"/>
    </source>
</evidence>
<keyword evidence="2 4" id="KW-0450">Lipoyl</keyword>
<keyword evidence="8" id="KW-1185">Reference proteome</keyword>
<dbReference type="EMBL" id="LMYN01000120">
    <property type="protein sequence ID" value="KRZ99801.1"/>
    <property type="molecule type" value="Genomic_DNA"/>
</dbReference>
<comment type="cofactor">
    <cofactor evidence="5">
        <name>(R)-lipoate</name>
        <dbReference type="ChEBI" id="CHEBI:83088"/>
    </cofactor>
    <text evidence="5">Binds 1 lipoyl cofactor covalently.</text>
</comment>
<dbReference type="GO" id="GO:0005960">
    <property type="term" value="C:glycine cleavage complex"/>
    <property type="evidence" value="ECO:0007669"/>
    <property type="project" value="UniProtKB-UniRule"/>
</dbReference>
<dbReference type="PANTHER" id="PTHR11715:SF3">
    <property type="entry name" value="GLYCINE CLEAVAGE SYSTEM H PROTEIN-RELATED"/>
    <property type="match status" value="1"/>
</dbReference>
<dbReference type="RefSeq" id="XP_015465904.1">
    <property type="nucleotide sequence ID" value="XM_015613285.1"/>
</dbReference>
<dbReference type="PANTHER" id="PTHR11715">
    <property type="entry name" value="GLYCINE CLEAVAGE SYSTEM H PROTEIN"/>
    <property type="match status" value="1"/>
</dbReference>
<dbReference type="GeneID" id="26841465"/>
<dbReference type="SUPFAM" id="SSF51230">
    <property type="entry name" value="Single hybrid motif"/>
    <property type="match status" value="1"/>
</dbReference>
<gene>
    <name evidence="7" type="ORF">AC631_04456</name>
</gene>
<reference evidence="7 8" key="1">
    <citation type="submission" date="2015-11" db="EMBL/GenBank/DDBJ databases">
        <title>The genome of Debaryomyces fabryi.</title>
        <authorList>
            <person name="Tafer H."/>
            <person name="Lopandic K."/>
        </authorList>
    </citation>
    <scope>NUCLEOTIDE SEQUENCE [LARGE SCALE GENOMIC DNA]</scope>
    <source>
        <strain evidence="7 8">CBS 789</strain>
    </source>
</reference>
<evidence type="ECO:0000259" key="6">
    <source>
        <dbReference type="PROSITE" id="PS50968"/>
    </source>
</evidence>
<evidence type="ECO:0000256" key="3">
    <source>
        <dbReference type="ARBA" id="ARBA00022946"/>
    </source>
</evidence>
<proteinExistence type="inferred from homology"/>
<comment type="caution">
    <text evidence="7">The sequence shown here is derived from an EMBL/GenBank/DDBJ whole genome shotgun (WGS) entry which is preliminary data.</text>
</comment>
<dbReference type="NCBIfam" id="TIGR00527">
    <property type="entry name" value="gcvH"/>
    <property type="match status" value="1"/>
</dbReference>
<dbReference type="HAMAP" id="MF_00272">
    <property type="entry name" value="GcvH"/>
    <property type="match status" value="1"/>
</dbReference>
<dbReference type="AlphaFoldDB" id="A0A0V1PUL5"/>
<feature type="modified residue" description="N6-lipoyllysine" evidence="4">
    <location>
        <position position="139"/>
    </location>
</feature>
<dbReference type="CDD" id="cd06848">
    <property type="entry name" value="GCS_H"/>
    <property type="match status" value="1"/>
</dbReference>
<evidence type="ECO:0000256" key="5">
    <source>
        <dbReference type="RuleBase" id="RU364055"/>
    </source>
</evidence>
<keyword evidence="3 5" id="KW-0809">Transit peptide</keyword>
<comment type="subcellular location">
    <subcellularLocation>
        <location evidence="5">Mitochondrion</location>
    </subcellularLocation>
</comment>
<dbReference type="InterPro" id="IPR003016">
    <property type="entry name" value="2-oxoA_DH_lipoyl-BS"/>
</dbReference>
<dbReference type="Gene3D" id="2.40.50.100">
    <property type="match status" value="1"/>
</dbReference>
<comment type="similarity">
    <text evidence="1 5">Belongs to the GcvH family.</text>
</comment>
<evidence type="ECO:0000256" key="2">
    <source>
        <dbReference type="ARBA" id="ARBA00022823"/>
    </source>
</evidence>
<dbReference type="InterPro" id="IPR017453">
    <property type="entry name" value="GCV_H_sub"/>
</dbReference>
<dbReference type="NCBIfam" id="NF002270">
    <property type="entry name" value="PRK01202.1"/>
    <property type="match status" value="1"/>
</dbReference>
<comment type="subunit">
    <text evidence="5">The glycine cleavage system is composed of four proteins: P, T, L and H.</text>
</comment>
<evidence type="ECO:0000256" key="4">
    <source>
        <dbReference type="PIRSR" id="PIRSR617453-50"/>
    </source>
</evidence>
<dbReference type="InterPro" id="IPR002930">
    <property type="entry name" value="GCV_H"/>
</dbReference>
<dbReference type="Pfam" id="PF01597">
    <property type="entry name" value="GCV_H"/>
    <property type="match status" value="1"/>
</dbReference>
<accession>A0A0V1PUL5</accession>
<dbReference type="PROSITE" id="PS50968">
    <property type="entry name" value="BIOTINYL_LIPOYL"/>
    <property type="match status" value="1"/>
</dbReference>
<dbReference type="GO" id="GO:0019464">
    <property type="term" value="P:glycine decarboxylation via glycine cleavage system"/>
    <property type="evidence" value="ECO:0007669"/>
    <property type="project" value="UniProtKB-UniRule"/>
</dbReference>
<dbReference type="InterPro" id="IPR000089">
    <property type="entry name" value="Biotin_lipoyl"/>
</dbReference>
<dbReference type="Proteomes" id="UP000054251">
    <property type="component" value="Unassembled WGS sequence"/>
</dbReference>
<dbReference type="GO" id="GO:0005739">
    <property type="term" value="C:mitochondrion"/>
    <property type="evidence" value="ECO:0007669"/>
    <property type="project" value="UniProtKB-SubCell"/>
</dbReference>